<reference evidence="2 3" key="1">
    <citation type="submission" date="2014-01" db="EMBL/GenBank/DDBJ databases">
        <title>Full genme sequencing of cellulolytic bacterium Gynuella sunshinyii YC6258T gen. nov., sp. nov.</title>
        <authorList>
            <person name="Khan H."/>
            <person name="Chung E.J."/>
            <person name="Chung Y.R."/>
        </authorList>
    </citation>
    <scope>NUCLEOTIDE SEQUENCE [LARGE SCALE GENOMIC DNA]</scope>
    <source>
        <strain evidence="2 3">YC6258</strain>
    </source>
</reference>
<dbReference type="RefSeq" id="WP_044616734.1">
    <property type="nucleotide sequence ID" value="NZ_CP007142.1"/>
</dbReference>
<dbReference type="HOGENOM" id="CLU_2193261_0_0_6"/>
<name>A0A0C5V3R3_9GAMM</name>
<gene>
    <name evidence="2" type="ORF">YC6258_02093</name>
</gene>
<dbReference type="AlphaFoldDB" id="A0A0C5V3R3"/>
<organism evidence="2 3">
    <name type="scientific">Gynuella sunshinyii YC6258</name>
    <dbReference type="NCBI Taxonomy" id="1445510"/>
    <lineage>
        <taxon>Bacteria</taxon>
        <taxon>Pseudomonadati</taxon>
        <taxon>Pseudomonadota</taxon>
        <taxon>Gammaproteobacteria</taxon>
        <taxon>Oceanospirillales</taxon>
        <taxon>Saccharospirillaceae</taxon>
        <taxon>Gynuella</taxon>
    </lineage>
</organism>
<feature type="chain" id="PRO_5002183096" evidence="1">
    <location>
        <begin position="19"/>
        <end position="108"/>
    </location>
</feature>
<sequence>MKKILISLFMLLSINVLAAYKDSDDVKIQLISVVSSSGDILVQTNPEHSIEGLGCTNNFWLTLDSNEPGYQAVLSLLLSAQVTQRNVTVRARDSGGEHCVLERVITKP</sequence>
<evidence type="ECO:0000313" key="3">
    <source>
        <dbReference type="Proteomes" id="UP000032266"/>
    </source>
</evidence>
<dbReference type="KEGG" id="gsn:YC6258_02093"/>
<evidence type="ECO:0000256" key="1">
    <source>
        <dbReference type="SAM" id="SignalP"/>
    </source>
</evidence>
<protein>
    <submittedName>
        <fullName evidence="2">Uncharacterized protein</fullName>
    </submittedName>
</protein>
<dbReference type="Proteomes" id="UP000032266">
    <property type="component" value="Chromosome"/>
</dbReference>
<dbReference type="OrthoDB" id="6301233at2"/>
<accession>A0A0C5V3R3</accession>
<keyword evidence="3" id="KW-1185">Reference proteome</keyword>
<feature type="signal peptide" evidence="1">
    <location>
        <begin position="1"/>
        <end position="18"/>
    </location>
</feature>
<keyword evidence="1" id="KW-0732">Signal</keyword>
<evidence type="ECO:0000313" key="2">
    <source>
        <dbReference type="EMBL" id="AJQ94135.1"/>
    </source>
</evidence>
<proteinExistence type="predicted"/>
<dbReference type="EMBL" id="CP007142">
    <property type="protein sequence ID" value="AJQ94135.1"/>
    <property type="molecule type" value="Genomic_DNA"/>
</dbReference>